<sequence>MLHACNRRMNPFKPTAGGEPPLLIGRERVIRDFDKGLDNGVGAPGRIMLITGARGTGKTVMLTVLGDKARAHKWDVIEETASDGLCERLVNELRSKEGLIDKLTIAPSISFAGTGVSLGEAELSPKRMPETLRKAMSARLDVLEKHDAGLMISIDETQAASRADLIAIATAIQHQIRERRNVAIVFAGLPQMISDLFDDEVITFLRRARTNVLADVPISDVKKAFAQTFEDSGMSIDNELLDKAAVSTAGYPYMIQLVGYYIWDAADSRDSTMICEEDVSEGIREAHVDLDNAVCIPELHGLSKNDRAYLEAMAVSDGPSETSEIAKRMGRSAKYAATYRKRLLDAYVIQQTDRGEVDFAVPFLREYLRRRL</sequence>
<protein>
    <submittedName>
        <fullName evidence="2">ATPase AAA</fullName>
    </submittedName>
</protein>
<feature type="domain" description="Orc1-like AAA ATPase" evidence="1">
    <location>
        <begin position="23"/>
        <end position="185"/>
    </location>
</feature>
<comment type="caution">
    <text evidence="2">The sequence shown here is derived from an EMBL/GenBank/DDBJ whole genome shotgun (WGS) entry which is preliminary data.</text>
</comment>
<dbReference type="EMBL" id="JAAIIF010000009">
    <property type="protein sequence ID" value="NMM96581.1"/>
    <property type="molecule type" value="Genomic_DNA"/>
</dbReference>
<organism evidence="2 3">
    <name type="scientific">Bifidobacterium erythrocebi</name>
    <dbReference type="NCBI Taxonomy" id="2675325"/>
    <lineage>
        <taxon>Bacteria</taxon>
        <taxon>Bacillati</taxon>
        <taxon>Actinomycetota</taxon>
        <taxon>Actinomycetes</taxon>
        <taxon>Bifidobacteriales</taxon>
        <taxon>Bifidobacteriaceae</taxon>
        <taxon>Bifidobacterium</taxon>
    </lineage>
</organism>
<accession>A0A7Y0EWE9</accession>
<keyword evidence="3" id="KW-1185">Reference proteome</keyword>
<name>A0A7Y0EWE9_9BIFI</name>
<evidence type="ECO:0000313" key="2">
    <source>
        <dbReference type="EMBL" id="NMM96581.1"/>
    </source>
</evidence>
<dbReference type="AlphaFoldDB" id="A0A7Y0EWE9"/>
<dbReference type="InterPro" id="IPR027417">
    <property type="entry name" value="P-loop_NTPase"/>
</dbReference>
<dbReference type="Pfam" id="PF13191">
    <property type="entry name" value="AAA_16"/>
    <property type="match status" value="1"/>
</dbReference>
<evidence type="ECO:0000313" key="3">
    <source>
        <dbReference type="Proteomes" id="UP000529710"/>
    </source>
</evidence>
<dbReference type="Proteomes" id="UP000529710">
    <property type="component" value="Unassembled WGS sequence"/>
</dbReference>
<dbReference type="PANTHER" id="PTHR34301">
    <property type="entry name" value="DNA-BINDING PROTEIN-RELATED"/>
    <property type="match status" value="1"/>
</dbReference>
<dbReference type="SUPFAM" id="SSF52540">
    <property type="entry name" value="P-loop containing nucleoside triphosphate hydrolases"/>
    <property type="match status" value="1"/>
</dbReference>
<dbReference type="RefSeq" id="WP_169080476.1">
    <property type="nucleotide sequence ID" value="NZ_JAAIIF010000009.1"/>
</dbReference>
<dbReference type="PANTHER" id="PTHR34301:SF8">
    <property type="entry name" value="ATPASE DOMAIN-CONTAINING PROTEIN"/>
    <property type="match status" value="1"/>
</dbReference>
<dbReference type="InterPro" id="IPR041664">
    <property type="entry name" value="AAA_16"/>
</dbReference>
<reference evidence="2 3" key="1">
    <citation type="submission" date="2020-02" db="EMBL/GenBank/DDBJ databases">
        <title>Characterization of phylogenetic diversity of novel bifidobacterial species isolated in Czech ZOOs.</title>
        <authorList>
            <person name="Lugli G.A."/>
            <person name="Vera N.B."/>
            <person name="Ventura M."/>
        </authorList>
    </citation>
    <scope>NUCLEOTIDE SEQUENCE [LARGE SCALE GENOMIC DNA]</scope>
    <source>
        <strain evidence="2 3">DSM 109960</strain>
    </source>
</reference>
<evidence type="ECO:0000259" key="1">
    <source>
        <dbReference type="Pfam" id="PF13191"/>
    </source>
</evidence>
<gene>
    <name evidence="2" type="ORF">G1C98_1317</name>
</gene>
<proteinExistence type="predicted"/>
<dbReference type="Gene3D" id="3.40.50.300">
    <property type="entry name" value="P-loop containing nucleotide triphosphate hydrolases"/>
    <property type="match status" value="1"/>
</dbReference>